<dbReference type="InterPro" id="IPR036388">
    <property type="entry name" value="WH-like_DNA-bd_sf"/>
</dbReference>
<accession>A0A9Q0GDW0</accession>
<dbReference type="PANTHER" id="PTHR10015:SF445">
    <property type="entry name" value="HEAT STRESS TRANSCRIPTION FACTOR A-4B-LIKE"/>
    <property type="match status" value="1"/>
</dbReference>
<keyword evidence="2" id="KW-0597">Phosphoprotein</keyword>
<name>A0A9Q0GDW0_9ROSI</name>
<comment type="subcellular location">
    <subcellularLocation>
        <location evidence="1">Nucleus</location>
    </subcellularLocation>
</comment>
<dbReference type="AlphaFoldDB" id="A0A9Q0GDW0"/>
<protein>
    <recommendedName>
        <fullName evidence="11">HSF-type DNA-binding domain-containing protein</fullName>
    </recommendedName>
</protein>
<evidence type="ECO:0000259" key="11">
    <source>
        <dbReference type="PROSITE" id="PS00434"/>
    </source>
</evidence>
<feature type="region of interest" description="Disordered" evidence="10">
    <location>
        <begin position="280"/>
        <end position="318"/>
    </location>
</feature>
<dbReference type="Pfam" id="PF00447">
    <property type="entry name" value="HSF_DNA-bind"/>
    <property type="match status" value="1"/>
</dbReference>
<dbReference type="PROSITE" id="PS00434">
    <property type="entry name" value="HSF_DOMAIN"/>
    <property type="match status" value="1"/>
</dbReference>
<dbReference type="InterPro" id="IPR036390">
    <property type="entry name" value="WH_DNA-bd_sf"/>
</dbReference>
<dbReference type="GO" id="GO:0003700">
    <property type="term" value="F:DNA-binding transcription factor activity"/>
    <property type="evidence" value="ECO:0007669"/>
    <property type="project" value="InterPro"/>
</dbReference>
<feature type="domain" description="HSF-type DNA-binding" evidence="11">
    <location>
        <begin position="55"/>
        <end position="79"/>
    </location>
</feature>
<evidence type="ECO:0000256" key="8">
    <source>
        <dbReference type="ARBA" id="ARBA00061350"/>
    </source>
</evidence>
<evidence type="ECO:0000256" key="10">
    <source>
        <dbReference type="SAM" id="MobiDB-lite"/>
    </source>
</evidence>
<dbReference type="GO" id="GO:0034605">
    <property type="term" value="P:cellular response to heat"/>
    <property type="evidence" value="ECO:0007669"/>
    <property type="project" value="TreeGrafter"/>
</dbReference>
<gene>
    <name evidence="12" type="ORF">Tsubulata_041993</name>
</gene>
<dbReference type="InterPro" id="IPR000232">
    <property type="entry name" value="HSF_DNA-bd"/>
</dbReference>
<reference evidence="12" key="2">
    <citation type="journal article" date="2023" name="Plants (Basel)">
        <title>Annotation of the Turnera subulata (Passifloraceae) Draft Genome Reveals the S-Locus Evolved after the Divergence of Turneroideae from Passifloroideae in a Stepwise Manner.</title>
        <authorList>
            <person name="Henning P.M."/>
            <person name="Roalson E.H."/>
            <person name="Mir W."/>
            <person name="McCubbin A.G."/>
            <person name="Shore J.S."/>
        </authorList>
    </citation>
    <scope>NUCLEOTIDE SEQUENCE</scope>
    <source>
        <strain evidence="12">F60SS</strain>
    </source>
</reference>
<dbReference type="SUPFAM" id="SSF46785">
    <property type="entry name" value="Winged helix' DNA-binding domain"/>
    <property type="match status" value="1"/>
</dbReference>
<feature type="compositionally biased region" description="Low complexity" evidence="10">
    <location>
        <begin position="296"/>
        <end position="318"/>
    </location>
</feature>
<evidence type="ECO:0000256" key="7">
    <source>
        <dbReference type="ARBA" id="ARBA00023242"/>
    </source>
</evidence>
<keyword evidence="7" id="KW-0539">Nucleus</keyword>
<dbReference type="SMART" id="SM00415">
    <property type="entry name" value="HSF"/>
    <property type="match status" value="1"/>
</dbReference>
<keyword evidence="4" id="KW-0346">Stress response</keyword>
<keyword evidence="6" id="KW-0804">Transcription</keyword>
<evidence type="ECO:0000313" key="12">
    <source>
        <dbReference type="EMBL" id="KAJ4848037.1"/>
    </source>
</evidence>
<evidence type="ECO:0000313" key="13">
    <source>
        <dbReference type="Proteomes" id="UP001141552"/>
    </source>
</evidence>
<reference evidence="12" key="1">
    <citation type="submission" date="2022-02" db="EMBL/GenBank/DDBJ databases">
        <authorList>
            <person name="Henning P.M."/>
            <person name="McCubbin A.G."/>
            <person name="Shore J.S."/>
        </authorList>
    </citation>
    <scope>NUCLEOTIDE SEQUENCE</scope>
    <source>
        <strain evidence="12">F60SS</strain>
        <tissue evidence="12">Leaves</tissue>
    </source>
</reference>
<organism evidence="12 13">
    <name type="scientific">Turnera subulata</name>
    <dbReference type="NCBI Taxonomy" id="218843"/>
    <lineage>
        <taxon>Eukaryota</taxon>
        <taxon>Viridiplantae</taxon>
        <taxon>Streptophyta</taxon>
        <taxon>Embryophyta</taxon>
        <taxon>Tracheophyta</taxon>
        <taxon>Spermatophyta</taxon>
        <taxon>Magnoliopsida</taxon>
        <taxon>eudicotyledons</taxon>
        <taxon>Gunneridae</taxon>
        <taxon>Pentapetalae</taxon>
        <taxon>rosids</taxon>
        <taxon>fabids</taxon>
        <taxon>Malpighiales</taxon>
        <taxon>Passifloraceae</taxon>
        <taxon>Turnera</taxon>
    </lineage>
</organism>
<dbReference type="OrthoDB" id="60033at2759"/>
<dbReference type="PRINTS" id="PR00056">
    <property type="entry name" value="HSFDOMAIN"/>
</dbReference>
<comment type="caution">
    <text evidence="12">The sequence shown here is derived from an EMBL/GenBank/DDBJ whole genome shotgun (WGS) entry which is preliminary data.</text>
</comment>
<evidence type="ECO:0000256" key="4">
    <source>
        <dbReference type="ARBA" id="ARBA00023016"/>
    </source>
</evidence>
<comment type="similarity">
    <text evidence="8">Belongs to the HSF family. Class A subfamily.</text>
</comment>
<dbReference type="Gene3D" id="1.10.10.10">
    <property type="entry name" value="Winged helix-like DNA-binding domain superfamily/Winged helix DNA-binding domain"/>
    <property type="match status" value="1"/>
</dbReference>
<dbReference type="PANTHER" id="PTHR10015">
    <property type="entry name" value="HEAT SHOCK TRANSCRIPTION FACTOR"/>
    <property type="match status" value="1"/>
</dbReference>
<feature type="coiled-coil region" evidence="9">
    <location>
        <begin position="128"/>
        <end position="169"/>
    </location>
</feature>
<keyword evidence="13" id="KW-1185">Reference proteome</keyword>
<dbReference type="GO" id="GO:0000978">
    <property type="term" value="F:RNA polymerase II cis-regulatory region sequence-specific DNA binding"/>
    <property type="evidence" value="ECO:0007669"/>
    <property type="project" value="TreeGrafter"/>
</dbReference>
<sequence>MDGSQSTSGSNAPAPFLLKTYDMVDDPFTNSVISWSHTGRSFVVWNPPEFAQDFLPKYFKHNNFSSFVRQLNTYGFRKVDPDQWEFANEEFMRGQRHLLKNIYRRKPIHSHSLQNLQGNTSPLTETERQEFEKQIKRLKQDKSLLQLELQRNEREKQEFEYQIESLGERLRVMDSRQVQLMSFLAQLMRRPGFASILMQQTNKKRRLLNDDNFKFNGRFNLKDDQLLAASKEGHPPQILNYEVIDPLDSSLKFWEDFVGEVGESLGKVYDFGVKAQPSPPINVREVSGSSAEEEMWSPMSHPSSPMSRENPSSSSSSPELAGCIIPYVVDIPTPPDRSYNIDVDIRADDESSLLDVNVKPASASGLDQAVKEAVLEMSTSPPPDPAGANDHFWQNFLTEAPASLMN</sequence>
<evidence type="ECO:0000256" key="1">
    <source>
        <dbReference type="ARBA" id="ARBA00004123"/>
    </source>
</evidence>
<proteinExistence type="inferred from homology"/>
<dbReference type="Proteomes" id="UP001141552">
    <property type="component" value="Unassembled WGS sequence"/>
</dbReference>
<evidence type="ECO:0000256" key="5">
    <source>
        <dbReference type="ARBA" id="ARBA00023125"/>
    </source>
</evidence>
<dbReference type="FunFam" id="1.10.10.10:FF:000057">
    <property type="entry name" value="Heat shock transcription factor 1"/>
    <property type="match status" value="1"/>
</dbReference>
<keyword evidence="9" id="KW-0175">Coiled coil</keyword>
<dbReference type="GO" id="GO:0006357">
    <property type="term" value="P:regulation of transcription by RNA polymerase II"/>
    <property type="evidence" value="ECO:0007669"/>
    <property type="project" value="TreeGrafter"/>
</dbReference>
<evidence type="ECO:0000256" key="3">
    <source>
        <dbReference type="ARBA" id="ARBA00023015"/>
    </source>
</evidence>
<keyword evidence="3" id="KW-0805">Transcription regulation</keyword>
<dbReference type="EMBL" id="JAKUCV010001021">
    <property type="protein sequence ID" value="KAJ4848037.1"/>
    <property type="molecule type" value="Genomic_DNA"/>
</dbReference>
<evidence type="ECO:0000256" key="2">
    <source>
        <dbReference type="ARBA" id="ARBA00022553"/>
    </source>
</evidence>
<dbReference type="GO" id="GO:0005634">
    <property type="term" value="C:nucleus"/>
    <property type="evidence" value="ECO:0007669"/>
    <property type="project" value="UniProtKB-SubCell"/>
</dbReference>
<keyword evidence="5" id="KW-0238">DNA-binding</keyword>
<evidence type="ECO:0000256" key="6">
    <source>
        <dbReference type="ARBA" id="ARBA00023163"/>
    </source>
</evidence>
<evidence type="ECO:0000256" key="9">
    <source>
        <dbReference type="SAM" id="Coils"/>
    </source>
</evidence>